<gene>
    <name evidence="6" type="ORF">L544_0848</name>
</gene>
<dbReference type="SUPFAM" id="SSF46785">
    <property type="entry name" value="Winged helix' DNA-binding domain"/>
    <property type="match status" value="1"/>
</dbReference>
<dbReference type="PANTHER" id="PTHR30419:SF8">
    <property type="entry name" value="NITROGEN ASSIMILATION TRANSCRIPTIONAL ACTIVATOR-RELATED"/>
    <property type="match status" value="1"/>
</dbReference>
<dbReference type="PROSITE" id="PS50931">
    <property type="entry name" value="HTH_LYSR"/>
    <property type="match status" value="1"/>
</dbReference>
<dbReference type="Gene3D" id="1.10.10.10">
    <property type="entry name" value="Winged helix-like DNA-binding domain superfamily/Winged helix DNA-binding domain"/>
    <property type="match status" value="1"/>
</dbReference>
<accession>A0ABR4R6E9</accession>
<comment type="similarity">
    <text evidence="1">Belongs to the LysR transcriptional regulatory family.</text>
</comment>
<dbReference type="Proteomes" id="UP000025748">
    <property type="component" value="Unassembled WGS sequence"/>
</dbReference>
<protein>
    <submittedName>
        <fullName evidence="6">LysR substrate-binding domain protein</fullName>
    </submittedName>
</protein>
<evidence type="ECO:0000256" key="1">
    <source>
        <dbReference type="ARBA" id="ARBA00009437"/>
    </source>
</evidence>
<dbReference type="InterPro" id="IPR000847">
    <property type="entry name" value="LysR_HTH_N"/>
</dbReference>
<dbReference type="InterPro" id="IPR005119">
    <property type="entry name" value="LysR_subst-bd"/>
</dbReference>
<evidence type="ECO:0000313" key="7">
    <source>
        <dbReference type="Proteomes" id="UP000025748"/>
    </source>
</evidence>
<dbReference type="Pfam" id="PF00126">
    <property type="entry name" value="HTH_1"/>
    <property type="match status" value="1"/>
</dbReference>
<dbReference type="EMBL" id="JHEM01000010">
    <property type="protein sequence ID" value="KCB25109.1"/>
    <property type="molecule type" value="Genomic_DNA"/>
</dbReference>
<evidence type="ECO:0000256" key="3">
    <source>
        <dbReference type="ARBA" id="ARBA00023125"/>
    </source>
</evidence>
<dbReference type="InterPro" id="IPR036390">
    <property type="entry name" value="WH_DNA-bd_sf"/>
</dbReference>
<evidence type="ECO:0000259" key="5">
    <source>
        <dbReference type="PROSITE" id="PS50931"/>
    </source>
</evidence>
<keyword evidence="7" id="KW-1185">Reference proteome</keyword>
<keyword evidence="2" id="KW-0805">Transcription regulation</keyword>
<keyword evidence="4" id="KW-0804">Transcription</keyword>
<dbReference type="InterPro" id="IPR050950">
    <property type="entry name" value="HTH-type_LysR_regulators"/>
</dbReference>
<reference evidence="6 7" key="1">
    <citation type="submission" date="2014-03" db="EMBL/GenBank/DDBJ databases">
        <title>Genome sequence of Bordetella hinzii.</title>
        <authorList>
            <person name="Register K."/>
            <person name="Harvill E."/>
            <person name="Goodfield L.L."/>
            <person name="Ivanov Y.V."/>
            <person name="Meyer J.A."/>
            <person name="Muse S.J."/>
            <person name="Jacobs N."/>
            <person name="Bendor L."/>
            <person name="Smallridge W.E."/>
            <person name="Brinkac L.M."/>
            <person name="Sanka R."/>
            <person name="Kim M."/>
            <person name="Losada L."/>
        </authorList>
    </citation>
    <scope>NUCLEOTIDE SEQUENCE [LARGE SCALE GENOMIC DNA]</scope>
    <source>
        <strain evidence="6 7">OH87 BAL007II</strain>
    </source>
</reference>
<dbReference type="SUPFAM" id="SSF53850">
    <property type="entry name" value="Periplasmic binding protein-like II"/>
    <property type="match status" value="1"/>
</dbReference>
<keyword evidence="3" id="KW-0238">DNA-binding</keyword>
<dbReference type="Pfam" id="PF03466">
    <property type="entry name" value="LysR_substrate"/>
    <property type="match status" value="1"/>
</dbReference>
<dbReference type="Gene3D" id="3.40.190.290">
    <property type="match status" value="1"/>
</dbReference>
<comment type="caution">
    <text evidence="6">The sequence shown here is derived from an EMBL/GenBank/DDBJ whole genome shotgun (WGS) entry which is preliminary data.</text>
</comment>
<proteinExistence type="inferred from homology"/>
<dbReference type="InterPro" id="IPR036388">
    <property type="entry name" value="WH-like_DNA-bd_sf"/>
</dbReference>
<name>A0ABR4R6E9_9BORD</name>
<evidence type="ECO:0000256" key="4">
    <source>
        <dbReference type="ARBA" id="ARBA00023163"/>
    </source>
</evidence>
<sequence>MMRINYDIEDLRAFCCLVRCGQYTAAAEVLCITPSALSRRIAKLESEIGGKLFERTTRRLQVAPLGVMLYERVLPAISQLDASVAEAARAAQGDGRTLKLGAVASVGYSVLPKVLPALYAEYPGVFVSIRDSHATVVTQLVEQGEVEFAVTTSVSFPQSLNVHKLGTYDYNLVYRDTGALASLPAELSWQDLCSLPVVGLHPLSSTRLQIDSVLHANAIPRPWKLEVDQLATMLSLVRNGAFVAVMPTLFDVRDQGLSVARIKQPDITRDFYIVHRTDISLSSPARCLVGLIRDHCDLISRGAPTTDRP</sequence>
<organism evidence="6 7">
    <name type="scientific">Bordetella hinzii OH87 BAL007II</name>
    <dbReference type="NCBI Taxonomy" id="1331262"/>
    <lineage>
        <taxon>Bacteria</taxon>
        <taxon>Pseudomonadati</taxon>
        <taxon>Pseudomonadota</taxon>
        <taxon>Betaproteobacteria</taxon>
        <taxon>Burkholderiales</taxon>
        <taxon>Alcaligenaceae</taxon>
        <taxon>Bordetella</taxon>
    </lineage>
</organism>
<dbReference type="PRINTS" id="PR00039">
    <property type="entry name" value="HTHLYSR"/>
</dbReference>
<feature type="domain" description="HTH lysR-type" evidence="5">
    <location>
        <begin position="6"/>
        <end position="63"/>
    </location>
</feature>
<evidence type="ECO:0000256" key="2">
    <source>
        <dbReference type="ARBA" id="ARBA00023015"/>
    </source>
</evidence>
<dbReference type="PANTHER" id="PTHR30419">
    <property type="entry name" value="HTH-TYPE TRANSCRIPTIONAL REGULATOR YBHD"/>
    <property type="match status" value="1"/>
</dbReference>
<evidence type="ECO:0000313" key="6">
    <source>
        <dbReference type="EMBL" id="KCB25109.1"/>
    </source>
</evidence>